<dbReference type="InterPro" id="IPR030678">
    <property type="entry name" value="Peptide/Ni-bd"/>
</dbReference>
<evidence type="ECO:0000256" key="2">
    <source>
        <dbReference type="ARBA" id="ARBA00005695"/>
    </source>
</evidence>
<keyword evidence="6" id="KW-1185">Reference proteome</keyword>
<comment type="subcellular location">
    <subcellularLocation>
        <location evidence="1">Periplasm</location>
    </subcellularLocation>
</comment>
<dbReference type="PANTHER" id="PTHR30290">
    <property type="entry name" value="PERIPLASMIC BINDING COMPONENT OF ABC TRANSPORTER"/>
    <property type="match status" value="1"/>
</dbReference>
<dbReference type="Gene3D" id="3.90.76.10">
    <property type="entry name" value="Dipeptide-binding Protein, Domain 1"/>
    <property type="match status" value="1"/>
</dbReference>
<accession>A0ABS1D0P5</accession>
<keyword evidence="3" id="KW-0732">Signal</keyword>
<dbReference type="Pfam" id="PF00496">
    <property type="entry name" value="SBP_bac_5"/>
    <property type="match status" value="1"/>
</dbReference>
<dbReference type="Gene3D" id="3.10.105.10">
    <property type="entry name" value="Dipeptide-binding Protein, Domain 3"/>
    <property type="match status" value="1"/>
</dbReference>
<comment type="similarity">
    <text evidence="2">Belongs to the bacterial solute-binding protein 5 family.</text>
</comment>
<dbReference type="PANTHER" id="PTHR30290:SF38">
    <property type="entry name" value="D,D-DIPEPTIDE-BINDING PERIPLASMIC PROTEIN DDPA-RELATED"/>
    <property type="match status" value="1"/>
</dbReference>
<dbReference type="EMBL" id="NRSG01000162">
    <property type="protein sequence ID" value="MBK1660279.1"/>
    <property type="molecule type" value="Genomic_DNA"/>
</dbReference>
<sequence>MAACGRLRRIVDIPVFRRCSDARAGPSIRVAPRRGPGDDGASTDRSAALPRLPRLLAAAAIGALLAQPAAAQTTLRVVLINELTSLDPVQSTAAFVRNHGFMVYDQLFALDSKGEPQPQMVERFERSPDGMRWRFTLREGLAFHDGAPVRAADAVASIRRWAQRDVVGRALAAATASLEVVDDRTFALTLARPFALVTEALARPTASALFVMPERLAQTPPTTAITDATGSGPFIFRANEWRAGDRAAYVRNPAYRPRAEAADGLAGGKVVRIDRLEWLAMPDASTAAAALQAGEVDFVEQPSPDLIPVLERNRGIRLFALNPAGFMVWLRPNHAIPPFDNPKARQALLHMVNQQENLQAAGIRPSEQVPWCPAWFLCGTPLESQAGAEGLRQADPERSRALLREAGYDGRRVVFLNATDSPINNAVTLTMAQAMQRGGLAMDVPAMDWATVTQRRNRRDPVEQGGWNLFVTVANVLDAQNPLTNLYLASPCEGGLAGWPCDAELERLRRSWWEEPDAARRKAILEAVHARAYQVLPYVNAGQFRTLAAHRANIEGLRATTIPVFWGVEKK</sequence>
<proteinExistence type="inferred from homology"/>
<dbReference type="Proteomes" id="UP000697995">
    <property type="component" value="Unassembled WGS sequence"/>
</dbReference>
<name>A0ABS1D0P5_9PROT</name>
<reference evidence="5 6" key="1">
    <citation type="journal article" date="2020" name="Microorganisms">
        <title>Osmotic Adaptation and Compatible Solute Biosynthesis of Phototrophic Bacteria as Revealed from Genome Analyses.</title>
        <authorList>
            <person name="Imhoff J.F."/>
            <person name="Rahn T."/>
            <person name="Kunzel S."/>
            <person name="Keller A."/>
            <person name="Neulinger S.C."/>
        </authorList>
    </citation>
    <scope>NUCLEOTIDE SEQUENCE [LARGE SCALE GENOMIC DNA]</scope>
    <source>
        <strain evidence="5 6">DSM 15382</strain>
    </source>
</reference>
<dbReference type="Gene3D" id="3.40.190.10">
    <property type="entry name" value="Periplasmic binding protein-like II"/>
    <property type="match status" value="1"/>
</dbReference>
<dbReference type="PIRSF" id="PIRSF002741">
    <property type="entry name" value="MppA"/>
    <property type="match status" value="1"/>
</dbReference>
<evidence type="ECO:0000313" key="5">
    <source>
        <dbReference type="EMBL" id="MBK1660279.1"/>
    </source>
</evidence>
<comment type="caution">
    <text evidence="5">The sequence shown here is derived from an EMBL/GenBank/DDBJ whole genome shotgun (WGS) entry which is preliminary data.</text>
</comment>
<dbReference type="SUPFAM" id="SSF53850">
    <property type="entry name" value="Periplasmic binding protein-like II"/>
    <property type="match status" value="1"/>
</dbReference>
<evidence type="ECO:0000256" key="3">
    <source>
        <dbReference type="ARBA" id="ARBA00022729"/>
    </source>
</evidence>
<dbReference type="CDD" id="cd08502">
    <property type="entry name" value="PBP2_NikA_DppA_OppA_like_16"/>
    <property type="match status" value="1"/>
</dbReference>
<dbReference type="InterPro" id="IPR039424">
    <property type="entry name" value="SBP_5"/>
</dbReference>
<evidence type="ECO:0000259" key="4">
    <source>
        <dbReference type="Pfam" id="PF00496"/>
    </source>
</evidence>
<protein>
    <submittedName>
        <fullName evidence="5">ABC transporter substrate-binding protein</fullName>
    </submittedName>
</protein>
<organism evidence="5 6">
    <name type="scientific">Paracraurococcus ruber</name>
    <dbReference type="NCBI Taxonomy" id="77675"/>
    <lineage>
        <taxon>Bacteria</taxon>
        <taxon>Pseudomonadati</taxon>
        <taxon>Pseudomonadota</taxon>
        <taxon>Alphaproteobacteria</taxon>
        <taxon>Acetobacterales</taxon>
        <taxon>Roseomonadaceae</taxon>
        <taxon>Paracraurococcus</taxon>
    </lineage>
</organism>
<gene>
    <name evidence="5" type="ORF">CKO45_18790</name>
</gene>
<dbReference type="InterPro" id="IPR000914">
    <property type="entry name" value="SBP_5_dom"/>
</dbReference>
<evidence type="ECO:0000313" key="6">
    <source>
        <dbReference type="Proteomes" id="UP000697995"/>
    </source>
</evidence>
<feature type="domain" description="Solute-binding protein family 5" evidence="4">
    <location>
        <begin position="115"/>
        <end position="487"/>
    </location>
</feature>
<evidence type="ECO:0000256" key="1">
    <source>
        <dbReference type="ARBA" id="ARBA00004418"/>
    </source>
</evidence>